<evidence type="ECO:0000313" key="2">
    <source>
        <dbReference type="EMBL" id="EON70307.1"/>
    </source>
</evidence>
<proteinExistence type="predicted"/>
<gene>
    <name evidence="2" type="ORF">H131_21947</name>
</gene>
<name>R7Z826_LYSSH</name>
<dbReference type="Proteomes" id="UP000013911">
    <property type="component" value="Unassembled WGS sequence"/>
</dbReference>
<dbReference type="PATRIC" id="fig|1285586.5.peg.4576"/>
<reference evidence="2 3" key="1">
    <citation type="submission" date="2013-04" db="EMBL/GenBank/DDBJ databases">
        <title>Draft genome of the heavy metal tolerant bacterium Lysinibacillus sphaericus strain OT4b.31.</title>
        <authorList>
            <person name="Pena-Montenegro T.D."/>
            <person name="Dussan J."/>
        </authorList>
    </citation>
    <scope>NUCLEOTIDE SEQUENCE [LARGE SCALE GENOMIC DNA]</scope>
    <source>
        <strain evidence="2 3">OT4b.31</strain>
    </source>
</reference>
<keyword evidence="1" id="KW-1133">Transmembrane helix</keyword>
<keyword evidence="1" id="KW-0472">Membrane</keyword>
<evidence type="ECO:0000256" key="1">
    <source>
        <dbReference type="SAM" id="Phobius"/>
    </source>
</evidence>
<dbReference type="eggNOG" id="COG2132">
    <property type="taxonomic scope" value="Bacteria"/>
</dbReference>
<dbReference type="EMBL" id="AQPX01000037">
    <property type="protein sequence ID" value="EON70307.1"/>
    <property type="molecule type" value="Genomic_DNA"/>
</dbReference>
<feature type="transmembrane region" description="Helical" evidence="1">
    <location>
        <begin position="50"/>
        <end position="69"/>
    </location>
</feature>
<dbReference type="AlphaFoldDB" id="R7Z826"/>
<dbReference type="RefSeq" id="WP_010861288.1">
    <property type="nucleotide sequence ID" value="NZ_KB933412.1"/>
</dbReference>
<accession>R7Z826</accession>
<comment type="caution">
    <text evidence="2">The sequence shown here is derived from an EMBL/GenBank/DDBJ whole genome shotgun (WGS) entry which is preliminary data.</text>
</comment>
<sequence length="70" mass="7873">MVTTPGIGDLRYVTQSNGTKFFTLIVEEITWELVDGIFIKAWDITVPHPVLLFMSTLGIKSVFVLLIAYL</sequence>
<keyword evidence="1" id="KW-0812">Transmembrane</keyword>
<protein>
    <submittedName>
        <fullName evidence="2">Copper resistance protein A</fullName>
    </submittedName>
</protein>
<organism evidence="2 3">
    <name type="scientific">Lysinibacillus sphaericus OT4b.31</name>
    <dbReference type="NCBI Taxonomy" id="1285586"/>
    <lineage>
        <taxon>Bacteria</taxon>
        <taxon>Bacillati</taxon>
        <taxon>Bacillota</taxon>
        <taxon>Bacilli</taxon>
        <taxon>Bacillales</taxon>
        <taxon>Bacillaceae</taxon>
        <taxon>Lysinibacillus</taxon>
    </lineage>
</organism>
<evidence type="ECO:0000313" key="3">
    <source>
        <dbReference type="Proteomes" id="UP000013911"/>
    </source>
</evidence>
<dbReference type="HOGENOM" id="CLU_2753062_0_0_9"/>